<keyword evidence="1" id="KW-0175">Coiled coil</keyword>
<keyword evidence="3" id="KW-1133">Transmembrane helix</keyword>
<keyword evidence="3" id="KW-0472">Membrane</keyword>
<dbReference type="AlphaFoldDB" id="A0A935IHC7"/>
<accession>A0A935IHC7</accession>
<proteinExistence type="predicted"/>
<name>A0A935IHC7_9MICO</name>
<gene>
    <name evidence="4" type="ORF">IPF40_10000</name>
    <name evidence="5" type="ORF">IPI13_02460</name>
</gene>
<dbReference type="Proteomes" id="UP000718281">
    <property type="component" value="Unassembled WGS sequence"/>
</dbReference>
<feature type="region of interest" description="Disordered" evidence="2">
    <location>
        <begin position="1"/>
        <end position="21"/>
    </location>
</feature>
<keyword evidence="3" id="KW-0812">Transmembrane</keyword>
<feature type="transmembrane region" description="Helical" evidence="3">
    <location>
        <begin position="211"/>
        <end position="229"/>
    </location>
</feature>
<evidence type="ECO:0000256" key="2">
    <source>
        <dbReference type="SAM" id="MobiDB-lite"/>
    </source>
</evidence>
<evidence type="ECO:0000313" key="6">
    <source>
        <dbReference type="Proteomes" id="UP000718281"/>
    </source>
</evidence>
<dbReference type="Proteomes" id="UP000726105">
    <property type="component" value="Unassembled WGS sequence"/>
</dbReference>
<evidence type="ECO:0000313" key="4">
    <source>
        <dbReference type="EMBL" id="MBK6301352.1"/>
    </source>
</evidence>
<dbReference type="EMBL" id="JADJIB010000001">
    <property type="protein sequence ID" value="MBK7272054.1"/>
    <property type="molecule type" value="Genomic_DNA"/>
</dbReference>
<comment type="caution">
    <text evidence="5">The sequence shown here is derived from an EMBL/GenBank/DDBJ whole genome shotgun (WGS) entry which is preliminary data.</text>
</comment>
<organism evidence="5 7">
    <name type="scientific">Candidatus Phosphoribacter hodrii</name>
    <dbReference type="NCBI Taxonomy" id="2953743"/>
    <lineage>
        <taxon>Bacteria</taxon>
        <taxon>Bacillati</taxon>
        <taxon>Actinomycetota</taxon>
        <taxon>Actinomycetes</taxon>
        <taxon>Micrococcales</taxon>
        <taxon>Dermatophilaceae</taxon>
        <taxon>Candidatus Phosphoribacter</taxon>
    </lineage>
</organism>
<evidence type="ECO:0000313" key="7">
    <source>
        <dbReference type="Proteomes" id="UP000726105"/>
    </source>
</evidence>
<evidence type="ECO:0000313" key="5">
    <source>
        <dbReference type="EMBL" id="MBK7272054.1"/>
    </source>
</evidence>
<sequence length="467" mass="49948">MSSIARSTHWPPLCATDPTPGDDEIVRSAGRKFQGVADEIERQIAELGKIADGSSSLQGQYVATLQEACEAVKGDLGKIKRRYREVGGLLVGWAPELVDFQREAERLLDDAQAAKRGLDGLVTITVPYDQMTDEQKADAQQRQRRASELNGDLNEARRKVHDLQDRRDRAAKRVADKIEEASADDLTDSWWDNVKDWFAAHKELIDGICKVLGVIALVALVVCLVVPGLNIAAGAALATAATYVGIGATSASLLLHTGQAATGTGTWLDVGLDAFSLATFGAGRFLSVGAREAAGAVRVEAATVAGERAAAPILAQAAAAVDDLAKARAAIPWWKIWQWGKAARLEDAMALVKQAGQTEAAAARVAAEEARLAEQVTIKVRNVLRYGDGDLAKIGMQLREDAKYLKGLTESVQLVDEAVGATGKAAAMFLTSGGTTVVSAGSSFYSPEWWNTMRETFVWEVGSLHRP</sequence>
<evidence type="ECO:0000256" key="1">
    <source>
        <dbReference type="SAM" id="Coils"/>
    </source>
</evidence>
<feature type="coiled-coil region" evidence="1">
    <location>
        <begin position="97"/>
        <end position="180"/>
    </location>
</feature>
<reference evidence="6 7" key="1">
    <citation type="submission" date="2020-10" db="EMBL/GenBank/DDBJ databases">
        <title>Connecting structure to function with the recovery of over 1000 high-quality activated sludge metagenome-assembled genomes encoding full-length rRNA genes using long-read sequencing.</title>
        <authorList>
            <person name="Singleton C.M."/>
            <person name="Petriglieri F."/>
            <person name="Kristensen J.M."/>
            <person name="Kirkegaard R.H."/>
            <person name="Michaelsen T.Y."/>
            <person name="Andersen M.H."/>
            <person name="Karst S.M."/>
            <person name="Dueholm M.S."/>
            <person name="Nielsen P.H."/>
            <person name="Albertsen M."/>
        </authorList>
    </citation>
    <scope>NUCLEOTIDE SEQUENCE [LARGE SCALE GENOMIC DNA]</scope>
    <source>
        <strain evidence="4">AalE_18-Q3-R2-46_BAT3C.188</strain>
        <strain evidence="5">Ega_18-Q3-R5-49_MAXAC.001</strain>
    </source>
</reference>
<protein>
    <submittedName>
        <fullName evidence="5">Uncharacterized protein</fullName>
    </submittedName>
</protein>
<evidence type="ECO:0000256" key="3">
    <source>
        <dbReference type="SAM" id="Phobius"/>
    </source>
</evidence>
<dbReference type="EMBL" id="JADIXZ010000004">
    <property type="protein sequence ID" value="MBK6301352.1"/>
    <property type="molecule type" value="Genomic_DNA"/>
</dbReference>